<dbReference type="Pfam" id="PF21046">
    <property type="entry name" value="Rad26-like_C"/>
    <property type="match status" value="1"/>
</dbReference>
<sequence>MAGDFSDDEWDISDDQLEVLEHNAILSTQQQQQANRNDLNARSRTVSASSTQRLNNSSDLRKVAAAAAVRKPPQNAYASIVVNEQDSFDNPQLDEDGVPLVVEEQPRPYAPQAHRRVDETTQREAWRQGRYAQKNGPQPQYQPRPPARTIPHQAYQQYQQTRQPAQHGKPIQQHGPSSQSVNAPAQPSQPVESEALRSEVEQLRKEKEALNTQLFTARGEISVVRSKNVNDLKAAERQIDILKKQMQEQATKHQTTLQAKEAAYVQLVTDSNFQKHELDEQTRRVQVLQRQAKERPLNDRPNDINLSPRKGLASNLRDGFDDDEVMQLSPGRSPARRRTSKPNTPTKKRKQANVSDVDMPSLALRLSGNQDSHGVEKTDSNAPPKGHTVRNHTSELHLQFLQDILAFRPSKGQDTIVESLVKYAFPGEAARPLSSVLLSEASKLKGKDLPRDLLLVFAQLLQKCVNDEYYKPVAILLEAVNHVLDIDPTIVDSEAIQALSPALQSLIKINAAVSFHLANNRLKVWDKENPRPKHNPDVNTTRCLDLLFTMVCLVIDEPDLIQLFWRWMQTDFVLVLLMPIHSLQDITLMLELLSTSILTDTFGIITSPEDLQLKTETYIIDKVVVLLWDPPRHHIKSHLDKVASETPIRDRLKQKKLRSRKGYVPEPEEVKPTRPQICHLRLKALELLTKFIMTSIPHPHERNIQSHHGTTFILTHAGAIARLVRFLYEEVTNLYANHFDTHDLHAKLVNRCTTLLHHILLSPQAKDPSFDLTRALSGTLVGAHKFRVVMTRIALGDSLEFGLEPGITEDTREMARSILAEYVTPDEAAQLEEGFGILRIEDGDADVGDDDEAEEEIMAEIEQ</sequence>
<comment type="caution">
    <text evidence="5">The sequence shown here is derived from an EMBL/GenBank/DDBJ whole genome shotgun (WGS) entry which is preliminary data.</text>
</comment>
<organism evidence="5 6">
    <name type="scientific">Knufia fluminis</name>
    <dbReference type="NCBI Taxonomy" id="191047"/>
    <lineage>
        <taxon>Eukaryota</taxon>
        <taxon>Fungi</taxon>
        <taxon>Dikarya</taxon>
        <taxon>Ascomycota</taxon>
        <taxon>Pezizomycotina</taxon>
        <taxon>Eurotiomycetes</taxon>
        <taxon>Chaetothyriomycetidae</taxon>
        <taxon>Chaetothyriales</taxon>
        <taxon>Trichomeriaceae</taxon>
        <taxon>Knufia</taxon>
    </lineage>
</organism>
<feature type="domain" description="Rad26-like C-terminal" evidence="3">
    <location>
        <begin position="771"/>
        <end position="833"/>
    </location>
</feature>
<dbReference type="AlphaFoldDB" id="A0AAN8ISV3"/>
<feature type="compositionally biased region" description="Basic and acidic residues" evidence="1">
    <location>
        <begin position="115"/>
        <end position="127"/>
    </location>
</feature>
<proteinExistence type="predicted"/>
<feature type="domain" description="Rad26-like N-terminal" evidence="4">
    <location>
        <begin position="400"/>
        <end position="445"/>
    </location>
</feature>
<accession>A0AAN8ISV3</accession>
<evidence type="ECO:0000259" key="3">
    <source>
        <dbReference type="Pfam" id="PF21046"/>
    </source>
</evidence>
<evidence type="ECO:0000256" key="1">
    <source>
        <dbReference type="SAM" id="MobiDB-lite"/>
    </source>
</evidence>
<evidence type="ECO:0008006" key="7">
    <source>
        <dbReference type="Google" id="ProtNLM"/>
    </source>
</evidence>
<dbReference type="Pfam" id="PF12331">
    <property type="entry name" value="Rad26-like_helical_rpts"/>
    <property type="match status" value="1"/>
</dbReference>
<gene>
    <name evidence="5" type="ORF">OHC33_000395</name>
</gene>
<evidence type="ECO:0000259" key="2">
    <source>
        <dbReference type="Pfam" id="PF12331"/>
    </source>
</evidence>
<name>A0AAN8ISV3_9EURO</name>
<reference evidence="5 6" key="1">
    <citation type="submission" date="2022-12" db="EMBL/GenBank/DDBJ databases">
        <title>Genomic features and morphological characterization of a novel Knufia sp. strain isolated from spacecraft assembly facility.</title>
        <authorList>
            <person name="Teixeira M."/>
            <person name="Chander A.M."/>
            <person name="Stajich J.E."/>
            <person name="Venkateswaran K."/>
        </authorList>
    </citation>
    <scope>NUCLEOTIDE SEQUENCE [LARGE SCALE GENOMIC DNA]</scope>
    <source>
        <strain evidence="5 6">FJI-L2-BK-P2</strain>
    </source>
</reference>
<feature type="compositionally biased region" description="Basic residues" evidence="1">
    <location>
        <begin position="334"/>
        <end position="351"/>
    </location>
</feature>
<dbReference type="Proteomes" id="UP001316803">
    <property type="component" value="Unassembled WGS sequence"/>
</dbReference>
<feature type="compositionally biased region" description="Low complexity" evidence="1">
    <location>
        <begin position="151"/>
        <end position="167"/>
    </location>
</feature>
<protein>
    <recommendedName>
        <fullName evidence="7">DNA repair protein Rad26</fullName>
    </recommendedName>
</protein>
<feature type="compositionally biased region" description="Basic and acidic residues" evidence="1">
    <location>
        <begin position="291"/>
        <end position="302"/>
    </location>
</feature>
<feature type="region of interest" description="Disordered" evidence="1">
    <location>
        <begin position="843"/>
        <end position="863"/>
    </location>
</feature>
<dbReference type="InterPro" id="IPR022093">
    <property type="entry name" value="Rad26-like_helical"/>
</dbReference>
<evidence type="ECO:0000313" key="5">
    <source>
        <dbReference type="EMBL" id="KAK5958552.1"/>
    </source>
</evidence>
<dbReference type="EMBL" id="JAKLMC020000001">
    <property type="protein sequence ID" value="KAK5958552.1"/>
    <property type="molecule type" value="Genomic_DNA"/>
</dbReference>
<dbReference type="Pfam" id="PF21048">
    <property type="entry name" value="Rad26-like_N"/>
    <property type="match status" value="1"/>
</dbReference>
<keyword evidence="6" id="KW-1185">Reference proteome</keyword>
<feature type="region of interest" description="Disordered" evidence="1">
    <location>
        <begin position="28"/>
        <end position="58"/>
    </location>
</feature>
<feature type="region of interest" description="Disordered" evidence="1">
    <location>
        <begin position="106"/>
        <end position="200"/>
    </location>
</feature>
<evidence type="ECO:0000313" key="6">
    <source>
        <dbReference type="Proteomes" id="UP001316803"/>
    </source>
</evidence>
<feature type="region of interest" description="Disordered" evidence="1">
    <location>
        <begin position="280"/>
        <end position="389"/>
    </location>
</feature>
<feature type="domain" description="Rad26-like helical repeats" evidence="2">
    <location>
        <begin position="503"/>
        <end position="760"/>
    </location>
</feature>
<dbReference type="InterPro" id="IPR048379">
    <property type="entry name" value="Rad26-like_C"/>
</dbReference>
<dbReference type="InterPro" id="IPR048380">
    <property type="entry name" value="Rad26-like_N"/>
</dbReference>
<feature type="compositionally biased region" description="Polar residues" evidence="1">
    <location>
        <begin position="174"/>
        <end position="191"/>
    </location>
</feature>
<evidence type="ECO:0000259" key="4">
    <source>
        <dbReference type="Pfam" id="PF21048"/>
    </source>
</evidence>